<dbReference type="Pfam" id="PF13041">
    <property type="entry name" value="PPR_2"/>
    <property type="match status" value="5"/>
</dbReference>
<dbReference type="GO" id="GO:0009451">
    <property type="term" value="P:RNA modification"/>
    <property type="evidence" value="ECO:0007669"/>
    <property type="project" value="InterPro"/>
</dbReference>
<gene>
    <name evidence="3" type="ORF">KP509_02G045800</name>
</gene>
<dbReference type="AlphaFoldDB" id="A0A8T2VGU2"/>
<sequence>MYARCGMLAKAKSVFSKLKVRDRVSWNALIAGHVEQEQGKKALILYKQMRTHGVSPDVITYTCALRACGTIGAIDEGIQIHNELKESGIGKKDVFIGSALVDMYSKCGALVKADEVFNQLPSPDALTWTTLITGYAQQAEIDIALSYFDRMRKAGVKPDQITFLSVLTACNHAGLVDKGEQYYGEHKGKALIHGHICAQNAVIDMYARCGMLAKAKSVFSKLKVCDRVSWNALIAGHVEQEQGKKALILYKQMRTHGVSPDVITYTCALRACGTIGAIDEGIQIHNELKESGIGKKDVFIGSALVDMYSKCGALVKADEVFNQLPSPDALTWTALITGHVEQEQGKKALILYKQMRTHGVSPDVITYTCALRACGTIGAIDEGIQIHNELKESGIGKKDVFIGSALVDMYSKCGALVKADEVFNQLPSPDALTWTALITGYAQQAEIDIALSYFDRMRRAGVKPDQITFLSVLTACNHAGLVDKGEQYYEVMWTDYGLSPSIKHHSCLVDLLGRGGQLDRLMTIMNKTPFQPTMVMWLNVMTACRKWGDVHLGRQAFEQAIRLDSTESTAYVCMANIYADAGMYENAKEIEWM</sequence>
<dbReference type="PANTHER" id="PTHR47926:SF382">
    <property type="entry name" value="PENTACOTRIPEPTIDE-REPEAT REGION OF PRORP DOMAIN-CONTAINING PROTEIN"/>
    <property type="match status" value="1"/>
</dbReference>
<comment type="caution">
    <text evidence="3">The sequence shown here is derived from an EMBL/GenBank/DDBJ whole genome shotgun (WGS) entry which is preliminary data.</text>
</comment>
<evidence type="ECO:0000313" key="4">
    <source>
        <dbReference type="Proteomes" id="UP000825935"/>
    </source>
</evidence>
<dbReference type="OrthoDB" id="185373at2759"/>
<evidence type="ECO:0000256" key="2">
    <source>
        <dbReference type="PROSITE-ProRule" id="PRU00708"/>
    </source>
</evidence>
<dbReference type="Proteomes" id="UP000825935">
    <property type="component" value="Chromosome 2"/>
</dbReference>
<organism evidence="3 4">
    <name type="scientific">Ceratopteris richardii</name>
    <name type="common">Triangle waterfern</name>
    <dbReference type="NCBI Taxonomy" id="49495"/>
    <lineage>
        <taxon>Eukaryota</taxon>
        <taxon>Viridiplantae</taxon>
        <taxon>Streptophyta</taxon>
        <taxon>Embryophyta</taxon>
        <taxon>Tracheophyta</taxon>
        <taxon>Polypodiopsida</taxon>
        <taxon>Polypodiidae</taxon>
        <taxon>Polypodiales</taxon>
        <taxon>Pteridineae</taxon>
        <taxon>Pteridaceae</taxon>
        <taxon>Parkerioideae</taxon>
        <taxon>Ceratopteris</taxon>
    </lineage>
</organism>
<dbReference type="PROSITE" id="PS51375">
    <property type="entry name" value="PPR"/>
    <property type="match status" value="8"/>
</dbReference>
<dbReference type="InterPro" id="IPR002885">
    <property type="entry name" value="PPR_rpt"/>
</dbReference>
<dbReference type="Pfam" id="PF01535">
    <property type="entry name" value="PPR"/>
    <property type="match status" value="4"/>
</dbReference>
<feature type="non-terminal residue" evidence="3">
    <location>
        <position position="593"/>
    </location>
</feature>
<reference evidence="3" key="1">
    <citation type="submission" date="2021-08" db="EMBL/GenBank/DDBJ databases">
        <title>WGS assembly of Ceratopteris richardii.</title>
        <authorList>
            <person name="Marchant D.B."/>
            <person name="Chen G."/>
            <person name="Jenkins J."/>
            <person name="Shu S."/>
            <person name="Leebens-Mack J."/>
            <person name="Grimwood J."/>
            <person name="Schmutz J."/>
            <person name="Soltis P."/>
            <person name="Soltis D."/>
            <person name="Chen Z.-H."/>
        </authorList>
    </citation>
    <scope>NUCLEOTIDE SEQUENCE</scope>
    <source>
        <strain evidence="3">Whitten #5841</strain>
        <tissue evidence="3">Leaf</tissue>
    </source>
</reference>
<keyword evidence="1" id="KW-0677">Repeat</keyword>
<feature type="repeat" description="PPR" evidence="2">
    <location>
        <begin position="363"/>
        <end position="397"/>
    </location>
</feature>
<feature type="repeat" description="PPR" evidence="2">
    <location>
        <begin position="57"/>
        <end position="91"/>
    </location>
</feature>
<dbReference type="FunFam" id="1.25.40.10:FF:000344">
    <property type="entry name" value="Pentatricopeptide repeat-containing protein"/>
    <property type="match status" value="2"/>
</dbReference>
<protein>
    <recommendedName>
        <fullName evidence="5">Pentatricopeptide repeat-containing protein</fullName>
    </recommendedName>
</protein>
<feature type="repeat" description="PPR" evidence="2">
    <location>
        <begin position="22"/>
        <end position="56"/>
    </location>
</feature>
<dbReference type="FunFam" id="1.25.40.10:FF:000090">
    <property type="entry name" value="Pentatricopeptide repeat-containing protein, chloroplastic"/>
    <property type="match status" value="1"/>
</dbReference>
<feature type="repeat" description="PPR" evidence="2">
    <location>
        <begin position="124"/>
        <end position="158"/>
    </location>
</feature>
<dbReference type="SUPFAM" id="SSF48452">
    <property type="entry name" value="TPR-like"/>
    <property type="match status" value="2"/>
</dbReference>
<evidence type="ECO:0000313" key="3">
    <source>
        <dbReference type="EMBL" id="KAH7443679.1"/>
    </source>
</evidence>
<evidence type="ECO:0000256" key="1">
    <source>
        <dbReference type="ARBA" id="ARBA00022737"/>
    </source>
</evidence>
<evidence type="ECO:0008006" key="5">
    <source>
        <dbReference type="Google" id="ProtNLM"/>
    </source>
</evidence>
<dbReference type="InterPro" id="IPR011990">
    <property type="entry name" value="TPR-like_helical_dom_sf"/>
</dbReference>
<dbReference type="NCBIfam" id="TIGR00756">
    <property type="entry name" value="PPR"/>
    <property type="match status" value="5"/>
</dbReference>
<keyword evidence="4" id="KW-1185">Reference proteome</keyword>
<name>A0A8T2VGU2_CERRI</name>
<feature type="repeat" description="PPR" evidence="2">
    <location>
        <begin position="261"/>
        <end position="295"/>
    </location>
</feature>
<feature type="repeat" description="PPR" evidence="2">
    <location>
        <begin position="226"/>
        <end position="260"/>
    </location>
</feature>
<dbReference type="Gene3D" id="1.25.40.10">
    <property type="entry name" value="Tetratricopeptide repeat domain"/>
    <property type="match status" value="5"/>
</dbReference>
<feature type="repeat" description="PPR" evidence="2">
    <location>
        <begin position="430"/>
        <end position="464"/>
    </location>
</feature>
<dbReference type="GO" id="GO:0003723">
    <property type="term" value="F:RNA binding"/>
    <property type="evidence" value="ECO:0007669"/>
    <property type="project" value="InterPro"/>
</dbReference>
<dbReference type="EMBL" id="CM035407">
    <property type="protein sequence ID" value="KAH7443679.1"/>
    <property type="molecule type" value="Genomic_DNA"/>
</dbReference>
<dbReference type="OMA" id="FSWNVAI"/>
<feature type="repeat" description="PPR" evidence="2">
    <location>
        <begin position="328"/>
        <end position="362"/>
    </location>
</feature>
<accession>A0A8T2VGU2</accession>
<proteinExistence type="predicted"/>
<dbReference type="PANTHER" id="PTHR47926">
    <property type="entry name" value="PENTATRICOPEPTIDE REPEAT-CONTAINING PROTEIN"/>
    <property type="match status" value="1"/>
</dbReference>
<dbReference type="InterPro" id="IPR046960">
    <property type="entry name" value="PPR_At4g14850-like_plant"/>
</dbReference>